<evidence type="ECO:0000256" key="4">
    <source>
        <dbReference type="PROSITE-ProRule" id="PRU01343"/>
    </source>
</evidence>
<keyword evidence="1" id="KW-0479">Metal-binding</keyword>
<feature type="compositionally biased region" description="Gly residues" evidence="5">
    <location>
        <begin position="1"/>
        <end position="12"/>
    </location>
</feature>
<evidence type="ECO:0000256" key="1">
    <source>
        <dbReference type="ARBA" id="ARBA00022723"/>
    </source>
</evidence>
<evidence type="ECO:0000256" key="3">
    <source>
        <dbReference type="ARBA" id="ARBA00022833"/>
    </source>
</evidence>
<proteinExistence type="predicted"/>
<evidence type="ECO:0000256" key="6">
    <source>
        <dbReference type="SAM" id="Phobius"/>
    </source>
</evidence>
<dbReference type="GO" id="GO:0008270">
    <property type="term" value="F:zinc ion binding"/>
    <property type="evidence" value="ECO:0007669"/>
    <property type="project" value="UniProtKB-KW"/>
</dbReference>
<reference evidence="8 9" key="1">
    <citation type="submission" date="2019-01" db="EMBL/GenBank/DDBJ databases">
        <title>Sequencing of cultivated peanut Arachis hypogaea provides insights into genome evolution and oil improvement.</title>
        <authorList>
            <person name="Chen X."/>
        </authorList>
    </citation>
    <scope>NUCLEOTIDE SEQUENCE [LARGE SCALE GENOMIC DNA]</scope>
    <source>
        <strain evidence="9">cv. Fuhuasheng</strain>
        <tissue evidence="8">Leaves</tissue>
    </source>
</reference>
<dbReference type="EMBL" id="SDMP01000018">
    <property type="protein sequence ID" value="RYQ95903.1"/>
    <property type="molecule type" value="Genomic_DNA"/>
</dbReference>
<sequence>MEIGNGSCGGGLSHASHDSHGSSASMRRRRLNSHDGSCFCGLKTVIKKYGTAENPNRLFHACLRYRKGSHCNYFKWVDDDEFEAVDVCGTKKDAGTNMEVEGDYDEWRVKVAWKLGSFKAEVRVLKLLMILMFGVVVILCEHVMVY</sequence>
<keyword evidence="6" id="KW-0812">Transmembrane</keyword>
<evidence type="ECO:0000256" key="5">
    <source>
        <dbReference type="SAM" id="MobiDB-lite"/>
    </source>
</evidence>
<dbReference type="InterPro" id="IPR010666">
    <property type="entry name" value="Znf_GRF"/>
</dbReference>
<accession>A0A444Y1V6</accession>
<dbReference type="Pfam" id="PF06839">
    <property type="entry name" value="Zn_ribbon_GRF"/>
    <property type="match status" value="1"/>
</dbReference>
<name>A0A444Y1V6_ARAHY</name>
<keyword evidence="9" id="KW-1185">Reference proteome</keyword>
<dbReference type="Proteomes" id="UP000289738">
    <property type="component" value="Chromosome B08"/>
</dbReference>
<dbReference type="PROSITE" id="PS51999">
    <property type="entry name" value="ZF_GRF"/>
    <property type="match status" value="1"/>
</dbReference>
<organism evidence="8 9">
    <name type="scientific">Arachis hypogaea</name>
    <name type="common">Peanut</name>
    <dbReference type="NCBI Taxonomy" id="3818"/>
    <lineage>
        <taxon>Eukaryota</taxon>
        <taxon>Viridiplantae</taxon>
        <taxon>Streptophyta</taxon>
        <taxon>Embryophyta</taxon>
        <taxon>Tracheophyta</taxon>
        <taxon>Spermatophyta</taxon>
        <taxon>Magnoliopsida</taxon>
        <taxon>eudicotyledons</taxon>
        <taxon>Gunneridae</taxon>
        <taxon>Pentapetalae</taxon>
        <taxon>rosids</taxon>
        <taxon>fabids</taxon>
        <taxon>Fabales</taxon>
        <taxon>Fabaceae</taxon>
        <taxon>Papilionoideae</taxon>
        <taxon>50 kb inversion clade</taxon>
        <taxon>dalbergioids sensu lato</taxon>
        <taxon>Dalbergieae</taxon>
        <taxon>Pterocarpus clade</taxon>
        <taxon>Arachis</taxon>
    </lineage>
</organism>
<evidence type="ECO:0000313" key="8">
    <source>
        <dbReference type="EMBL" id="RYQ95903.1"/>
    </source>
</evidence>
<feature type="domain" description="GRF-type" evidence="7">
    <location>
        <begin position="38"/>
        <end position="80"/>
    </location>
</feature>
<protein>
    <recommendedName>
        <fullName evidence="7">GRF-type domain-containing protein</fullName>
    </recommendedName>
</protein>
<evidence type="ECO:0000259" key="7">
    <source>
        <dbReference type="PROSITE" id="PS51999"/>
    </source>
</evidence>
<keyword evidence="2 4" id="KW-0863">Zinc-finger</keyword>
<feature type="region of interest" description="Disordered" evidence="5">
    <location>
        <begin position="1"/>
        <end position="26"/>
    </location>
</feature>
<keyword evidence="6" id="KW-1133">Transmembrane helix</keyword>
<evidence type="ECO:0000313" key="9">
    <source>
        <dbReference type="Proteomes" id="UP000289738"/>
    </source>
</evidence>
<evidence type="ECO:0000256" key="2">
    <source>
        <dbReference type="ARBA" id="ARBA00022771"/>
    </source>
</evidence>
<dbReference type="AlphaFoldDB" id="A0A444Y1V6"/>
<gene>
    <name evidence="8" type="ORF">Ahy_B08g091283</name>
</gene>
<keyword evidence="6" id="KW-0472">Membrane</keyword>
<keyword evidence="3" id="KW-0862">Zinc</keyword>
<dbReference type="PANTHER" id="PTHR33248">
    <property type="entry name" value="ZINC ION-BINDING PROTEIN"/>
    <property type="match status" value="1"/>
</dbReference>
<comment type="caution">
    <text evidence="8">The sequence shown here is derived from an EMBL/GenBank/DDBJ whole genome shotgun (WGS) entry which is preliminary data.</text>
</comment>
<feature type="transmembrane region" description="Helical" evidence="6">
    <location>
        <begin position="124"/>
        <end position="145"/>
    </location>
</feature>